<proteinExistence type="predicted"/>
<gene>
    <name evidence="1" type="ORF">HCBG_00044</name>
</gene>
<accession>C0NA98</accession>
<dbReference type="AlphaFoldDB" id="C0NA98"/>
<dbReference type="GeneID" id="69033061"/>
<dbReference type="HOGENOM" id="CLU_1677346_0_0_1"/>
<keyword evidence="2" id="KW-1185">Reference proteome</keyword>
<dbReference type="InParanoid" id="C0NA98"/>
<organism evidence="1 2">
    <name type="scientific">Ajellomyces capsulatus (strain G186AR / H82 / ATCC MYA-2454 / RMSCC 2432)</name>
    <name type="common">Darling's disease fungus</name>
    <name type="synonym">Histoplasma capsulatum</name>
    <dbReference type="NCBI Taxonomy" id="447093"/>
    <lineage>
        <taxon>Eukaryota</taxon>
        <taxon>Fungi</taxon>
        <taxon>Dikarya</taxon>
        <taxon>Ascomycota</taxon>
        <taxon>Pezizomycotina</taxon>
        <taxon>Eurotiomycetes</taxon>
        <taxon>Eurotiomycetidae</taxon>
        <taxon>Onygenales</taxon>
        <taxon>Ajellomycetaceae</taxon>
        <taxon>Histoplasma</taxon>
    </lineage>
</organism>
<dbReference type="RefSeq" id="XP_045291069.1">
    <property type="nucleotide sequence ID" value="XM_045427094.1"/>
</dbReference>
<name>C0NA98_AJECG</name>
<sequence length="157" mass="17188">MPTQVDIQICMPLLTTPVRDQRATAARQTTSGFGNGRMPRVRIILSLNIPPIPISVRLQTPHKEQMGNLYDLIAARKPSQEIDYVPALRISLAQDAPWSAGPMGMRGWRGSGGLADHQPRELGCARVADENQSGERCALKVICFNGGFHGAPLENEF</sequence>
<dbReference type="Proteomes" id="UP000001631">
    <property type="component" value="Unassembled WGS sequence"/>
</dbReference>
<evidence type="ECO:0000313" key="2">
    <source>
        <dbReference type="Proteomes" id="UP000001631"/>
    </source>
</evidence>
<evidence type="ECO:0000313" key="1">
    <source>
        <dbReference type="EMBL" id="EEH10589.1"/>
    </source>
</evidence>
<protein>
    <submittedName>
        <fullName evidence="1">Uncharacterized protein</fullName>
    </submittedName>
</protein>
<dbReference type="EMBL" id="GG663363">
    <property type="protein sequence ID" value="EEH10589.1"/>
    <property type="molecule type" value="Genomic_DNA"/>
</dbReference>
<reference evidence="1" key="1">
    <citation type="submission" date="2009-02" db="EMBL/GenBank/DDBJ databases">
        <title>The Genome Sequence of Ajellomyces capsulatus strain G186AR.</title>
        <authorList>
            <consortium name="The Broad Institute Genome Sequencing Platform"/>
            <person name="Champion M."/>
            <person name="Cuomo C."/>
            <person name="Ma L.-J."/>
            <person name="Henn M.R."/>
            <person name="Sil A."/>
            <person name="Goldman B."/>
            <person name="Young S.K."/>
            <person name="Kodira C.D."/>
            <person name="Zeng Q."/>
            <person name="Koehrsen M."/>
            <person name="Alvarado L."/>
            <person name="Berlin A."/>
            <person name="Borenstein D."/>
            <person name="Chen Z."/>
            <person name="Engels R."/>
            <person name="Freedman E."/>
            <person name="Gellesch M."/>
            <person name="Goldberg J."/>
            <person name="Griggs A."/>
            <person name="Gujja S."/>
            <person name="Heiman D."/>
            <person name="Hepburn T."/>
            <person name="Howarth C."/>
            <person name="Jen D."/>
            <person name="Larson L."/>
            <person name="Lewis B."/>
            <person name="Mehta T."/>
            <person name="Park D."/>
            <person name="Pearson M."/>
            <person name="Roberts A."/>
            <person name="Saif S."/>
            <person name="Shea T."/>
            <person name="Shenoy N."/>
            <person name="Sisk P."/>
            <person name="Stolte C."/>
            <person name="Sykes S."/>
            <person name="Walk T."/>
            <person name="White J."/>
            <person name="Yandava C."/>
            <person name="Klein B."/>
            <person name="McEwen J.G."/>
            <person name="Puccia R."/>
            <person name="Goldman G.H."/>
            <person name="Felipe M.S."/>
            <person name="Nino-Vega G."/>
            <person name="San-Blas G."/>
            <person name="Taylor J."/>
            <person name="Mendoza L."/>
            <person name="Galagan J."/>
            <person name="Nusbaum C."/>
            <person name="Birren B."/>
        </authorList>
    </citation>
    <scope>NUCLEOTIDE SEQUENCE</scope>
    <source>
        <strain evidence="1">G186AR</strain>
    </source>
</reference>